<feature type="transmembrane region" description="Helical" evidence="6">
    <location>
        <begin position="694"/>
        <end position="714"/>
    </location>
</feature>
<evidence type="ECO:0000256" key="5">
    <source>
        <dbReference type="SAM" id="MobiDB-lite"/>
    </source>
</evidence>
<feature type="transmembrane region" description="Helical" evidence="6">
    <location>
        <begin position="274"/>
        <end position="292"/>
    </location>
</feature>
<dbReference type="AlphaFoldDB" id="A0ABD3PN25"/>
<feature type="compositionally biased region" description="Basic and acidic residues" evidence="5">
    <location>
        <begin position="1"/>
        <end position="12"/>
    </location>
</feature>
<reference evidence="8 9" key="1">
    <citation type="submission" date="2024-10" db="EMBL/GenBank/DDBJ databases">
        <title>Updated reference genomes for cyclostephanoid diatoms.</title>
        <authorList>
            <person name="Roberts W.R."/>
            <person name="Alverson A.J."/>
        </authorList>
    </citation>
    <scope>NUCLEOTIDE SEQUENCE [LARGE SCALE GENOMIC DNA]</scope>
    <source>
        <strain evidence="8 9">AJA010-31</strain>
    </source>
</reference>
<feature type="transmembrane region" description="Helical" evidence="6">
    <location>
        <begin position="207"/>
        <end position="224"/>
    </location>
</feature>
<keyword evidence="4 6" id="KW-0472">Membrane</keyword>
<keyword evidence="2 6" id="KW-0812">Transmembrane</keyword>
<evidence type="ECO:0000256" key="2">
    <source>
        <dbReference type="ARBA" id="ARBA00022692"/>
    </source>
</evidence>
<gene>
    <name evidence="8" type="ORF">ACHAWO_011536</name>
</gene>
<dbReference type="PANTHER" id="PTHR21576:SF158">
    <property type="entry name" value="RIBOSOMAL RNA-PROCESSING PROTEIN 12-LIKE CONSERVED DOMAIN-CONTAINING PROTEIN"/>
    <property type="match status" value="1"/>
</dbReference>
<feature type="transmembrane region" description="Helical" evidence="6">
    <location>
        <begin position="59"/>
        <end position="79"/>
    </location>
</feature>
<feature type="transmembrane region" description="Helical" evidence="6">
    <location>
        <begin position="99"/>
        <end position="118"/>
    </location>
</feature>
<dbReference type="EMBL" id="JALLPJ020000523">
    <property type="protein sequence ID" value="KAL3789372.1"/>
    <property type="molecule type" value="Genomic_DNA"/>
</dbReference>
<evidence type="ECO:0000256" key="3">
    <source>
        <dbReference type="ARBA" id="ARBA00022989"/>
    </source>
</evidence>
<evidence type="ECO:0000256" key="1">
    <source>
        <dbReference type="ARBA" id="ARBA00004141"/>
    </source>
</evidence>
<sequence>MASSSQEKKPPDHPLSSLNIGTEDDAAGPSSLFASETSESSDSLQPASEKRDSSYSTNLPLLTAVYMSALTTGATTYAFSFYSSALKMSLHLTQSELDTLGSATFAAGVFSWIPGMIVDRYGSKLGIIVGGMGNACVLSLYWFVATGRLWELDSDNDEATQWLIALLSVLGVLTFMGCALITGSVFKLIVESCGKGSKGKAVGCAKGYVGVGSGVYVCIFRSLFRMTASTEGLGPAVLMSALPSVIPAIVFLPKHEIMQTKKPRDGTRSIHFRVIYAGLVLLGMWVVGTSLLDLKDEEGASQTTGGAKGFPPSIVNKTFHLDSDVDGDFVFDLMEEVQHAPDNISIETEAARESSIVQNDNEHLIQNNQQIGKSLSNSSSRDEQLLARAWRRMRRLSSSDSATEQHWGTAVLLIFLWWGPALSLLCIPPRKGSLSMDDYVSLDQQDETDEINIDESRNEALVETERDIFLNDTASKPKPMLLTKCGEAKDFTLIEMLRTVEAWLAAWTYVILVGGGTLMSCNIGQMTEALGFNSDITPASLALFSAAQGASRVLTGSISESALSWNVPWFCSCFASSRGVARPAFLVLASLVSAVAHFTLAVASTQKGFAFGVTLSGWAFGMAWPMMVLITGEVFGTAHVGANYMFFDGFSSAVGTLLLSKFVAQTVYDEHIKTHGDAMDAENFQCDGKGCFQMSHVIVCLLSLTCVASSFCLLRATKHVYSR</sequence>
<comment type="caution">
    <text evidence="8">The sequence shown here is derived from an EMBL/GenBank/DDBJ whole genome shotgun (WGS) entry which is preliminary data.</text>
</comment>
<evidence type="ECO:0000256" key="4">
    <source>
        <dbReference type="ARBA" id="ARBA00023136"/>
    </source>
</evidence>
<evidence type="ECO:0000313" key="9">
    <source>
        <dbReference type="Proteomes" id="UP001530400"/>
    </source>
</evidence>
<feature type="transmembrane region" description="Helical" evidence="6">
    <location>
        <begin position="164"/>
        <end position="186"/>
    </location>
</feature>
<keyword evidence="3 6" id="KW-1133">Transmembrane helix</keyword>
<comment type="subcellular location">
    <subcellularLocation>
        <location evidence="1">Membrane</location>
        <topology evidence="1">Multi-pass membrane protein</topology>
    </subcellularLocation>
</comment>
<evidence type="ECO:0000256" key="6">
    <source>
        <dbReference type="SAM" id="Phobius"/>
    </source>
</evidence>
<dbReference type="SUPFAM" id="SSF103473">
    <property type="entry name" value="MFS general substrate transporter"/>
    <property type="match status" value="1"/>
</dbReference>
<name>A0ABD3PN25_9STRA</name>
<proteinExistence type="predicted"/>
<dbReference type="Gene3D" id="1.20.1250.20">
    <property type="entry name" value="MFS general substrate transporter like domains"/>
    <property type="match status" value="1"/>
</dbReference>
<evidence type="ECO:0000259" key="7">
    <source>
        <dbReference type="Pfam" id="PF06813"/>
    </source>
</evidence>
<evidence type="ECO:0000313" key="8">
    <source>
        <dbReference type="EMBL" id="KAL3789372.1"/>
    </source>
</evidence>
<dbReference type="PANTHER" id="PTHR21576">
    <property type="entry name" value="UNCHARACTERIZED NODULIN-LIKE PROTEIN"/>
    <property type="match status" value="1"/>
</dbReference>
<feature type="transmembrane region" description="Helical" evidence="6">
    <location>
        <begin position="407"/>
        <end position="427"/>
    </location>
</feature>
<organism evidence="8 9">
    <name type="scientific">Cyclotella atomus</name>
    <dbReference type="NCBI Taxonomy" id="382360"/>
    <lineage>
        <taxon>Eukaryota</taxon>
        <taxon>Sar</taxon>
        <taxon>Stramenopiles</taxon>
        <taxon>Ochrophyta</taxon>
        <taxon>Bacillariophyta</taxon>
        <taxon>Coscinodiscophyceae</taxon>
        <taxon>Thalassiosirophycidae</taxon>
        <taxon>Stephanodiscales</taxon>
        <taxon>Stephanodiscaceae</taxon>
        <taxon>Cyclotella</taxon>
    </lineage>
</organism>
<accession>A0ABD3PN25</accession>
<dbReference type="Pfam" id="PF06813">
    <property type="entry name" value="Nodulin-like"/>
    <property type="match status" value="1"/>
</dbReference>
<protein>
    <recommendedName>
        <fullName evidence="7">Nodulin-like domain-containing protein</fullName>
    </recommendedName>
</protein>
<dbReference type="InterPro" id="IPR010658">
    <property type="entry name" value="Nodulin-like"/>
</dbReference>
<feature type="transmembrane region" description="Helical" evidence="6">
    <location>
        <begin position="125"/>
        <end position="144"/>
    </location>
</feature>
<dbReference type="InterPro" id="IPR036259">
    <property type="entry name" value="MFS_trans_sf"/>
</dbReference>
<dbReference type="Proteomes" id="UP001530400">
    <property type="component" value="Unassembled WGS sequence"/>
</dbReference>
<feature type="domain" description="Nodulin-like" evidence="7">
    <location>
        <begin position="61"/>
        <end position="293"/>
    </location>
</feature>
<feature type="transmembrane region" description="Helical" evidence="6">
    <location>
        <begin position="609"/>
        <end position="630"/>
    </location>
</feature>
<feature type="compositionally biased region" description="Low complexity" evidence="5">
    <location>
        <begin position="30"/>
        <end position="44"/>
    </location>
</feature>
<feature type="transmembrane region" description="Helical" evidence="6">
    <location>
        <begin position="236"/>
        <end position="253"/>
    </location>
</feature>
<feature type="transmembrane region" description="Helical" evidence="6">
    <location>
        <begin position="584"/>
        <end position="603"/>
    </location>
</feature>
<dbReference type="GO" id="GO:0016020">
    <property type="term" value="C:membrane"/>
    <property type="evidence" value="ECO:0007669"/>
    <property type="project" value="UniProtKB-SubCell"/>
</dbReference>
<feature type="region of interest" description="Disordered" evidence="5">
    <location>
        <begin position="1"/>
        <end position="54"/>
    </location>
</feature>
<keyword evidence="9" id="KW-1185">Reference proteome</keyword>